<name>A0AAN7BI93_9PEZI</name>
<evidence type="ECO:0000313" key="4">
    <source>
        <dbReference type="Proteomes" id="UP001301958"/>
    </source>
</evidence>
<evidence type="ECO:0000259" key="2">
    <source>
        <dbReference type="Pfam" id="PF26082"/>
    </source>
</evidence>
<dbReference type="Proteomes" id="UP001301958">
    <property type="component" value="Unassembled WGS sequence"/>
</dbReference>
<evidence type="ECO:0000256" key="1">
    <source>
        <dbReference type="SAM" id="MobiDB-lite"/>
    </source>
</evidence>
<dbReference type="PANTHER" id="PTHR35391">
    <property type="entry name" value="C2H2-TYPE DOMAIN-CONTAINING PROTEIN-RELATED"/>
    <property type="match status" value="1"/>
</dbReference>
<protein>
    <recommendedName>
        <fullName evidence="2">Oxidoreductase acuF-like C2H2 type zinc-finger domain-containing protein</fullName>
    </recommendedName>
</protein>
<dbReference type="InterPro" id="IPR058925">
    <property type="entry name" value="zf-C2H2_AcuF"/>
</dbReference>
<dbReference type="AlphaFoldDB" id="A0AAN7BI93"/>
<dbReference type="EMBL" id="MU865407">
    <property type="protein sequence ID" value="KAK4223986.1"/>
    <property type="molecule type" value="Genomic_DNA"/>
</dbReference>
<sequence>MREALSKTLQDLHGAVNLALRIVRGDAENRGPVDLDALLGELDQEVPENGDLIAFFLSPNTELRDLFTTAKFSVDRLFRHLPADDPSLENHVRHIKDKYPKMAETPWLREKLAQAFFYRRWFILSRERESNQTTRSDESDDTKSFRNATTYRDGPDSTTTNDSQTAESTANSTATSFALAVSVNQDGQLELPDLTWYLIKNVRLQYDEPFECPFCHRVQQVGSPHEWS</sequence>
<feature type="region of interest" description="Disordered" evidence="1">
    <location>
        <begin position="130"/>
        <end position="169"/>
    </location>
</feature>
<feature type="domain" description="Oxidoreductase acuF-like C2H2 type zinc-finger" evidence="2">
    <location>
        <begin position="207"/>
        <end position="227"/>
    </location>
</feature>
<comment type="caution">
    <text evidence="3">The sequence shown here is derived from an EMBL/GenBank/DDBJ whole genome shotgun (WGS) entry which is preliminary data.</text>
</comment>
<feature type="compositionally biased region" description="Basic and acidic residues" evidence="1">
    <location>
        <begin position="130"/>
        <end position="144"/>
    </location>
</feature>
<reference evidence="3" key="2">
    <citation type="submission" date="2023-05" db="EMBL/GenBank/DDBJ databases">
        <authorList>
            <consortium name="Lawrence Berkeley National Laboratory"/>
            <person name="Steindorff A."/>
            <person name="Hensen N."/>
            <person name="Bonometti L."/>
            <person name="Westerberg I."/>
            <person name="Brannstrom I.O."/>
            <person name="Guillou S."/>
            <person name="Cros-Aarteil S."/>
            <person name="Calhoun S."/>
            <person name="Haridas S."/>
            <person name="Kuo A."/>
            <person name="Mondo S."/>
            <person name="Pangilinan J."/>
            <person name="Riley R."/>
            <person name="Labutti K."/>
            <person name="Andreopoulos B."/>
            <person name="Lipzen A."/>
            <person name="Chen C."/>
            <person name="Yanf M."/>
            <person name="Daum C."/>
            <person name="Ng V."/>
            <person name="Clum A."/>
            <person name="Ohm R."/>
            <person name="Martin F."/>
            <person name="Silar P."/>
            <person name="Natvig D."/>
            <person name="Lalanne C."/>
            <person name="Gautier V."/>
            <person name="Ament-Velasquez S.L."/>
            <person name="Kruys A."/>
            <person name="Hutchinson M.I."/>
            <person name="Powell A.J."/>
            <person name="Barry K."/>
            <person name="Miller A.N."/>
            <person name="Grigoriev I.V."/>
            <person name="Debuchy R."/>
            <person name="Gladieux P."/>
            <person name="Thoren M.H."/>
            <person name="Johannesson H."/>
        </authorList>
    </citation>
    <scope>NUCLEOTIDE SEQUENCE</scope>
    <source>
        <strain evidence="3">CBS 990.96</strain>
    </source>
</reference>
<keyword evidence="4" id="KW-1185">Reference proteome</keyword>
<proteinExistence type="predicted"/>
<feature type="compositionally biased region" description="Polar residues" evidence="1">
    <location>
        <begin position="145"/>
        <end position="162"/>
    </location>
</feature>
<organism evidence="3 4">
    <name type="scientific">Podospora fimiseda</name>
    <dbReference type="NCBI Taxonomy" id="252190"/>
    <lineage>
        <taxon>Eukaryota</taxon>
        <taxon>Fungi</taxon>
        <taxon>Dikarya</taxon>
        <taxon>Ascomycota</taxon>
        <taxon>Pezizomycotina</taxon>
        <taxon>Sordariomycetes</taxon>
        <taxon>Sordariomycetidae</taxon>
        <taxon>Sordariales</taxon>
        <taxon>Podosporaceae</taxon>
        <taxon>Podospora</taxon>
    </lineage>
</organism>
<dbReference type="PANTHER" id="PTHR35391:SF5">
    <property type="entry name" value="DUF6590 DOMAIN-CONTAINING PROTEIN"/>
    <property type="match status" value="1"/>
</dbReference>
<accession>A0AAN7BI93</accession>
<evidence type="ECO:0000313" key="3">
    <source>
        <dbReference type="EMBL" id="KAK4223986.1"/>
    </source>
</evidence>
<gene>
    <name evidence="3" type="ORF">QBC38DRAFT_548024</name>
</gene>
<dbReference type="Pfam" id="PF26082">
    <property type="entry name" value="zf-C2H2_AcuF"/>
    <property type="match status" value="1"/>
</dbReference>
<feature type="non-terminal residue" evidence="3">
    <location>
        <position position="1"/>
    </location>
</feature>
<reference evidence="3" key="1">
    <citation type="journal article" date="2023" name="Mol. Phylogenet. Evol.">
        <title>Genome-scale phylogeny and comparative genomics of the fungal order Sordariales.</title>
        <authorList>
            <person name="Hensen N."/>
            <person name="Bonometti L."/>
            <person name="Westerberg I."/>
            <person name="Brannstrom I.O."/>
            <person name="Guillou S."/>
            <person name="Cros-Aarteil S."/>
            <person name="Calhoun S."/>
            <person name="Haridas S."/>
            <person name="Kuo A."/>
            <person name="Mondo S."/>
            <person name="Pangilinan J."/>
            <person name="Riley R."/>
            <person name="LaButti K."/>
            <person name="Andreopoulos B."/>
            <person name="Lipzen A."/>
            <person name="Chen C."/>
            <person name="Yan M."/>
            <person name="Daum C."/>
            <person name="Ng V."/>
            <person name="Clum A."/>
            <person name="Steindorff A."/>
            <person name="Ohm R.A."/>
            <person name="Martin F."/>
            <person name="Silar P."/>
            <person name="Natvig D.O."/>
            <person name="Lalanne C."/>
            <person name="Gautier V."/>
            <person name="Ament-Velasquez S.L."/>
            <person name="Kruys A."/>
            <person name="Hutchinson M.I."/>
            <person name="Powell A.J."/>
            <person name="Barry K."/>
            <person name="Miller A.N."/>
            <person name="Grigoriev I.V."/>
            <person name="Debuchy R."/>
            <person name="Gladieux P."/>
            <person name="Hiltunen Thoren M."/>
            <person name="Johannesson H."/>
        </authorList>
    </citation>
    <scope>NUCLEOTIDE SEQUENCE</scope>
    <source>
        <strain evidence="3">CBS 990.96</strain>
    </source>
</reference>